<dbReference type="GO" id="GO:0005829">
    <property type="term" value="C:cytosol"/>
    <property type="evidence" value="ECO:0007669"/>
    <property type="project" value="TreeGrafter"/>
</dbReference>
<gene>
    <name evidence="4" type="ORF">A3A49_00645</name>
</gene>
<dbReference type="InterPro" id="IPR036291">
    <property type="entry name" value="NAD(P)-bd_dom_sf"/>
</dbReference>
<keyword evidence="2" id="KW-0521">NADP</keyword>
<organism evidence="4 5">
    <name type="scientific">Candidatus Curtissbacteria bacterium RIFCSPLOWO2_01_FULL_38_11b</name>
    <dbReference type="NCBI Taxonomy" id="1797725"/>
    <lineage>
        <taxon>Bacteria</taxon>
        <taxon>Candidatus Curtissiibacteriota</taxon>
    </lineage>
</organism>
<dbReference type="GO" id="GO:0019305">
    <property type="term" value="P:dTDP-rhamnose biosynthetic process"/>
    <property type="evidence" value="ECO:0007669"/>
    <property type="project" value="UniProtKB-UniPathway"/>
</dbReference>
<evidence type="ECO:0000313" key="5">
    <source>
        <dbReference type="Proteomes" id="UP000176740"/>
    </source>
</evidence>
<sequence length="295" mass="34049">MAINSTPVVILGSNGFVGSKVTQLLEKNSLHVLKPSSRELDILNYPSLLAFFNKHKSQVVINFAAYTDVEEAEKQRGNKNSISWKLNVKGPKNLAKLCSKYNTFLIHISTDSVFYDFKKYPRGFEESTVPKAYLTRLTWYGYTKLLGEKQLAKSKIKLAIVRISYPFGNLKSKKDFILKTIHYIKTNVPFFKDFYFTPTFIPDLAETIEKIAKFKKSGIYHITSPNITTPYKIALYIAKKLNLKNTIKSQSLNDYIKNKIVPKRPKYSNLNNIRTRKLLNVKFHNWQKAIDELYA</sequence>
<evidence type="ECO:0000256" key="2">
    <source>
        <dbReference type="RuleBase" id="RU364082"/>
    </source>
</evidence>
<comment type="caution">
    <text evidence="4">The sequence shown here is derived from an EMBL/GenBank/DDBJ whole genome shotgun (WGS) entry which is preliminary data.</text>
</comment>
<dbReference type="Proteomes" id="UP000176740">
    <property type="component" value="Unassembled WGS sequence"/>
</dbReference>
<dbReference type="CDD" id="cd05254">
    <property type="entry name" value="dTDP_HR_like_SDR_e"/>
    <property type="match status" value="1"/>
</dbReference>
<reference evidence="4 5" key="1">
    <citation type="journal article" date="2016" name="Nat. Commun.">
        <title>Thousands of microbial genomes shed light on interconnected biogeochemical processes in an aquifer system.</title>
        <authorList>
            <person name="Anantharaman K."/>
            <person name="Brown C.T."/>
            <person name="Hug L.A."/>
            <person name="Sharon I."/>
            <person name="Castelle C.J."/>
            <person name="Probst A.J."/>
            <person name="Thomas B.C."/>
            <person name="Singh A."/>
            <person name="Wilkins M.J."/>
            <person name="Karaoz U."/>
            <person name="Brodie E.L."/>
            <person name="Williams K.H."/>
            <person name="Hubbard S.S."/>
            <person name="Banfield J.F."/>
        </authorList>
    </citation>
    <scope>NUCLEOTIDE SEQUENCE [LARGE SCALE GENOMIC DNA]</scope>
</reference>
<comment type="similarity">
    <text evidence="1 2">Belongs to the dTDP-4-dehydrorhamnose reductase family.</text>
</comment>
<dbReference type="PANTHER" id="PTHR10491:SF4">
    <property type="entry name" value="METHIONINE ADENOSYLTRANSFERASE 2 SUBUNIT BETA"/>
    <property type="match status" value="1"/>
</dbReference>
<dbReference type="Gene3D" id="3.90.25.10">
    <property type="entry name" value="UDP-galactose 4-epimerase, domain 1"/>
    <property type="match status" value="1"/>
</dbReference>
<dbReference type="InterPro" id="IPR029903">
    <property type="entry name" value="RmlD-like-bd"/>
</dbReference>
<dbReference type="Pfam" id="PF04321">
    <property type="entry name" value="RmlD_sub_bind"/>
    <property type="match status" value="1"/>
</dbReference>
<proteinExistence type="inferred from homology"/>
<evidence type="ECO:0000259" key="3">
    <source>
        <dbReference type="Pfam" id="PF04321"/>
    </source>
</evidence>
<dbReference type="GO" id="GO:0008831">
    <property type="term" value="F:dTDP-4-dehydrorhamnose reductase activity"/>
    <property type="evidence" value="ECO:0007669"/>
    <property type="project" value="UniProtKB-EC"/>
</dbReference>
<dbReference type="STRING" id="1797725.A3A49_00645"/>
<dbReference type="UniPathway" id="UPA00124"/>
<dbReference type="AlphaFoldDB" id="A0A1F5H3Y8"/>
<feature type="domain" description="RmlD-like substrate binding" evidence="3">
    <location>
        <begin position="8"/>
        <end position="293"/>
    </location>
</feature>
<dbReference type="EC" id="1.1.1.133" evidence="2"/>
<comment type="pathway">
    <text evidence="2">Carbohydrate biosynthesis; dTDP-L-rhamnose biosynthesis.</text>
</comment>
<dbReference type="SUPFAM" id="SSF51735">
    <property type="entry name" value="NAD(P)-binding Rossmann-fold domains"/>
    <property type="match status" value="1"/>
</dbReference>
<comment type="function">
    <text evidence="2">Catalyzes the reduction of dTDP-6-deoxy-L-lyxo-4-hexulose to yield dTDP-L-rhamnose.</text>
</comment>
<evidence type="ECO:0000313" key="4">
    <source>
        <dbReference type="EMBL" id="OGD98808.1"/>
    </source>
</evidence>
<protein>
    <recommendedName>
        <fullName evidence="2">dTDP-4-dehydrorhamnose reductase</fullName>
        <ecNumber evidence="2">1.1.1.133</ecNumber>
    </recommendedName>
</protein>
<keyword evidence="2" id="KW-0560">Oxidoreductase</keyword>
<name>A0A1F5H3Y8_9BACT</name>
<dbReference type="PANTHER" id="PTHR10491">
    <property type="entry name" value="DTDP-4-DEHYDRORHAMNOSE REDUCTASE"/>
    <property type="match status" value="1"/>
</dbReference>
<accession>A0A1F5H3Y8</accession>
<dbReference type="Gene3D" id="3.40.50.720">
    <property type="entry name" value="NAD(P)-binding Rossmann-like Domain"/>
    <property type="match status" value="1"/>
</dbReference>
<evidence type="ECO:0000256" key="1">
    <source>
        <dbReference type="ARBA" id="ARBA00010944"/>
    </source>
</evidence>
<dbReference type="InterPro" id="IPR005913">
    <property type="entry name" value="dTDP_dehydrorham_reduct"/>
</dbReference>
<dbReference type="EMBL" id="MFBO01000004">
    <property type="protein sequence ID" value="OGD98808.1"/>
    <property type="molecule type" value="Genomic_DNA"/>
</dbReference>